<feature type="non-terminal residue" evidence="2">
    <location>
        <position position="115"/>
    </location>
</feature>
<reference evidence="2" key="1">
    <citation type="submission" date="2015-06" db="EMBL/GenBank/DDBJ databases">
        <authorList>
            <person name="Hoefler B.C."/>
            <person name="Straight P.D."/>
        </authorList>
    </citation>
    <scope>NUCLEOTIDE SEQUENCE</scope>
</reference>
<feature type="compositionally biased region" description="Low complexity" evidence="1">
    <location>
        <begin position="105"/>
        <end position="115"/>
    </location>
</feature>
<gene>
    <name evidence="2" type="ORF">c0_g2_i4</name>
</gene>
<dbReference type="AlphaFoldDB" id="A0A0K8WBR1"/>
<organism evidence="2">
    <name type="scientific">Bactrocera latifrons</name>
    <name type="common">Malaysian fruit fly</name>
    <name type="synonym">Chaetodacus latifrons</name>
    <dbReference type="NCBI Taxonomy" id="174628"/>
    <lineage>
        <taxon>Eukaryota</taxon>
        <taxon>Metazoa</taxon>
        <taxon>Ecdysozoa</taxon>
        <taxon>Arthropoda</taxon>
        <taxon>Hexapoda</taxon>
        <taxon>Insecta</taxon>
        <taxon>Pterygota</taxon>
        <taxon>Neoptera</taxon>
        <taxon>Endopterygota</taxon>
        <taxon>Diptera</taxon>
        <taxon>Brachycera</taxon>
        <taxon>Muscomorpha</taxon>
        <taxon>Tephritoidea</taxon>
        <taxon>Tephritidae</taxon>
        <taxon>Bactrocera</taxon>
        <taxon>Bactrocera</taxon>
    </lineage>
</organism>
<dbReference type="OrthoDB" id="44015at2759"/>
<feature type="region of interest" description="Disordered" evidence="1">
    <location>
        <begin position="91"/>
        <end position="115"/>
    </location>
</feature>
<dbReference type="EMBL" id="GDHF01003713">
    <property type="protein sequence ID" value="JAI48601.1"/>
    <property type="molecule type" value="Transcribed_RNA"/>
</dbReference>
<name>A0A0K8WBR1_BACLA</name>
<evidence type="ECO:0000256" key="1">
    <source>
        <dbReference type="SAM" id="MobiDB-lite"/>
    </source>
</evidence>
<protein>
    <submittedName>
        <fullName evidence="2">Uncharacterized protein</fullName>
    </submittedName>
</protein>
<evidence type="ECO:0000313" key="2">
    <source>
        <dbReference type="EMBL" id="JAI48601.1"/>
    </source>
</evidence>
<accession>A0A0K8WBR1</accession>
<proteinExistence type="predicted"/>
<sequence>ANAFVSDSNFSSVFGNTEPAAAAASSAAAALPNPFFDTVEAPFFGAQQQQHQQAEFSTHSAATAAVANMPQGAQAAQTLFMNTATMVAPAPQQFPPGALGMAGSQQQQLLTQQQQ</sequence>
<feature type="non-terminal residue" evidence="2">
    <location>
        <position position="1"/>
    </location>
</feature>